<dbReference type="InterPro" id="IPR005186">
    <property type="entry name" value="FlaG"/>
</dbReference>
<dbReference type="PANTHER" id="PTHR37166:SF1">
    <property type="entry name" value="PROTEIN FLAG"/>
    <property type="match status" value="1"/>
</dbReference>
<sequence length="114" mass="13050">MEITKLPSIEFPKVSEPSPIVANQPIAPEEKQHQEADQPITKEAITDKVDSMNNFLESTTTNVKFQFHEEMNVYYVQVVNSLTEEILREIPNKKFLDMYASMADMAGLMVDEKL</sequence>
<dbReference type="KEGG" id="pll:I858_006840"/>
<dbReference type="RefSeq" id="WP_049693882.1">
    <property type="nucleotide sequence ID" value="NZ_CP016540.2"/>
</dbReference>
<reference evidence="2" key="1">
    <citation type="submission" date="2016-10" db="EMBL/GenBank/DDBJ databases">
        <authorList>
            <person name="See-Too W.S."/>
        </authorList>
    </citation>
    <scope>NUCLEOTIDE SEQUENCE</scope>
    <source>
        <strain evidence="2">L10.15</strain>
    </source>
</reference>
<dbReference type="OrthoDB" id="9799867at2"/>
<dbReference type="Pfam" id="PF03646">
    <property type="entry name" value="FlaG"/>
    <property type="match status" value="1"/>
</dbReference>
<dbReference type="AlphaFoldDB" id="A0A1B1S0N0"/>
<proteinExistence type="predicted"/>
<keyword evidence="2" id="KW-0969">Cilium</keyword>
<dbReference type="PANTHER" id="PTHR37166">
    <property type="entry name" value="PROTEIN FLAG"/>
    <property type="match status" value="1"/>
</dbReference>
<dbReference type="InterPro" id="IPR035924">
    <property type="entry name" value="FlaG-like_sf"/>
</dbReference>
<keyword evidence="3" id="KW-1185">Reference proteome</keyword>
<keyword evidence="2" id="KW-0966">Cell projection</keyword>
<evidence type="ECO:0000313" key="3">
    <source>
        <dbReference type="Proteomes" id="UP000053354"/>
    </source>
</evidence>
<protein>
    <submittedName>
        <fullName evidence="2">Flagellar biosynthesis protein FlaG</fullName>
    </submittedName>
</protein>
<dbReference type="SUPFAM" id="SSF160214">
    <property type="entry name" value="FlaG-like"/>
    <property type="match status" value="1"/>
</dbReference>
<evidence type="ECO:0000256" key="1">
    <source>
        <dbReference type="SAM" id="MobiDB-lite"/>
    </source>
</evidence>
<dbReference type="NCBIfam" id="NF005834">
    <property type="entry name" value="PRK07738.1"/>
    <property type="match status" value="1"/>
</dbReference>
<keyword evidence="2" id="KW-0282">Flagellum</keyword>
<feature type="region of interest" description="Disordered" evidence="1">
    <location>
        <begin position="1"/>
        <end position="41"/>
    </location>
</feature>
<name>A0A1B1S0N0_9BACL</name>
<evidence type="ECO:0000313" key="2">
    <source>
        <dbReference type="EMBL" id="ANU26742.1"/>
    </source>
</evidence>
<dbReference type="Proteomes" id="UP000053354">
    <property type="component" value="Chromosome"/>
</dbReference>
<gene>
    <name evidence="2" type="ORF">I858_006840</name>
</gene>
<organism evidence="2 3">
    <name type="scientific">Planococcus versutus</name>
    <dbReference type="NCBI Taxonomy" id="1302659"/>
    <lineage>
        <taxon>Bacteria</taxon>
        <taxon>Bacillati</taxon>
        <taxon>Bacillota</taxon>
        <taxon>Bacilli</taxon>
        <taxon>Bacillales</taxon>
        <taxon>Caryophanaceae</taxon>
        <taxon>Planococcus</taxon>
    </lineage>
</organism>
<dbReference type="Gene3D" id="3.30.160.170">
    <property type="entry name" value="FlaG-like"/>
    <property type="match status" value="1"/>
</dbReference>
<dbReference type="EMBL" id="CP016540">
    <property type="protein sequence ID" value="ANU26742.1"/>
    <property type="molecule type" value="Genomic_DNA"/>
</dbReference>
<dbReference type="STRING" id="1302659.I858_006840"/>
<accession>A0A1B1S0N0</accession>